<dbReference type="SUPFAM" id="SSF53098">
    <property type="entry name" value="Ribonuclease H-like"/>
    <property type="match status" value="1"/>
</dbReference>
<accession>A0A0C3KDR6</accession>
<feature type="domain" description="RNase H type-1" evidence="1">
    <location>
        <begin position="1"/>
        <end position="57"/>
    </location>
</feature>
<protein>
    <recommendedName>
        <fullName evidence="1">RNase H type-1 domain-containing protein</fullName>
    </recommendedName>
</protein>
<dbReference type="InterPro" id="IPR002156">
    <property type="entry name" value="RNaseH_domain"/>
</dbReference>
<dbReference type="PROSITE" id="PS50879">
    <property type="entry name" value="RNASE_H_1"/>
    <property type="match status" value="1"/>
</dbReference>
<organism evidence="2 3">
    <name type="scientific">Tulasnella calospora MUT 4182</name>
    <dbReference type="NCBI Taxonomy" id="1051891"/>
    <lineage>
        <taxon>Eukaryota</taxon>
        <taxon>Fungi</taxon>
        <taxon>Dikarya</taxon>
        <taxon>Basidiomycota</taxon>
        <taxon>Agaricomycotina</taxon>
        <taxon>Agaricomycetes</taxon>
        <taxon>Cantharellales</taxon>
        <taxon>Tulasnellaceae</taxon>
        <taxon>Tulasnella</taxon>
    </lineage>
</organism>
<dbReference type="OrthoDB" id="2752996at2759"/>
<dbReference type="InterPro" id="IPR012337">
    <property type="entry name" value="RNaseH-like_sf"/>
</dbReference>
<keyword evidence="3" id="KW-1185">Reference proteome</keyword>
<name>A0A0C3KDR6_9AGAM</name>
<evidence type="ECO:0000313" key="3">
    <source>
        <dbReference type="Proteomes" id="UP000054248"/>
    </source>
</evidence>
<dbReference type="GO" id="GO:0003676">
    <property type="term" value="F:nucleic acid binding"/>
    <property type="evidence" value="ECO:0007669"/>
    <property type="project" value="InterPro"/>
</dbReference>
<dbReference type="HOGENOM" id="CLU_044484_3_1_1"/>
<dbReference type="Proteomes" id="UP000054248">
    <property type="component" value="Unassembled WGS sequence"/>
</dbReference>
<dbReference type="Gene3D" id="3.30.420.10">
    <property type="entry name" value="Ribonuclease H-like superfamily/Ribonuclease H"/>
    <property type="match status" value="1"/>
</dbReference>
<dbReference type="STRING" id="1051891.A0A0C3KDR6"/>
<dbReference type="GO" id="GO:0004523">
    <property type="term" value="F:RNA-DNA hybrid ribonuclease activity"/>
    <property type="evidence" value="ECO:0007669"/>
    <property type="project" value="InterPro"/>
</dbReference>
<reference evidence="2 3" key="1">
    <citation type="submission" date="2014-04" db="EMBL/GenBank/DDBJ databases">
        <authorList>
            <consortium name="DOE Joint Genome Institute"/>
            <person name="Kuo A."/>
            <person name="Girlanda M."/>
            <person name="Perotto S."/>
            <person name="Kohler A."/>
            <person name="Nagy L.G."/>
            <person name="Floudas D."/>
            <person name="Copeland A."/>
            <person name="Barry K.W."/>
            <person name="Cichocki N."/>
            <person name="Veneault-Fourrey C."/>
            <person name="LaButti K."/>
            <person name="Lindquist E.A."/>
            <person name="Lipzen A."/>
            <person name="Lundell T."/>
            <person name="Morin E."/>
            <person name="Murat C."/>
            <person name="Sun H."/>
            <person name="Tunlid A."/>
            <person name="Henrissat B."/>
            <person name="Grigoriev I.V."/>
            <person name="Hibbett D.S."/>
            <person name="Martin F."/>
            <person name="Nordberg H.P."/>
            <person name="Cantor M.N."/>
            <person name="Hua S.X."/>
        </authorList>
    </citation>
    <scope>NUCLEOTIDE SEQUENCE [LARGE SCALE GENOMIC DNA]</scope>
    <source>
        <strain evidence="2 3">MUT 4182</strain>
    </source>
</reference>
<reference evidence="3" key="2">
    <citation type="submission" date="2015-01" db="EMBL/GenBank/DDBJ databases">
        <title>Evolutionary Origins and Diversification of the Mycorrhizal Mutualists.</title>
        <authorList>
            <consortium name="DOE Joint Genome Institute"/>
            <consortium name="Mycorrhizal Genomics Consortium"/>
            <person name="Kohler A."/>
            <person name="Kuo A."/>
            <person name="Nagy L.G."/>
            <person name="Floudas D."/>
            <person name="Copeland A."/>
            <person name="Barry K.W."/>
            <person name="Cichocki N."/>
            <person name="Veneault-Fourrey C."/>
            <person name="LaButti K."/>
            <person name="Lindquist E.A."/>
            <person name="Lipzen A."/>
            <person name="Lundell T."/>
            <person name="Morin E."/>
            <person name="Murat C."/>
            <person name="Riley R."/>
            <person name="Ohm R."/>
            <person name="Sun H."/>
            <person name="Tunlid A."/>
            <person name="Henrissat B."/>
            <person name="Grigoriev I.V."/>
            <person name="Hibbett D.S."/>
            <person name="Martin F."/>
        </authorList>
    </citation>
    <scope>NUCLEOTIDE SEQUENCE [LARGE SCALE GENOMIC DNA]</scope>
    <source>
        <strain evidence="3">MUT 4182</strain>
    </source>
</reference>
<dbReference type="InterPro" id="IPR036397">
    <property type="entry name" value="RNaseH_sf"/>
</dbReference>
<gene>
    <name evidence="2" type="ORF">M407DRAFT_82620</name>
</gene>
<evidence type="ECO:0000313" key="2">
    <source>
        <dbReference type="EMBL" id="KIO19588.1"/>
    </source>
</evidence>
<evidence type="ECO:0000259" key="1">
    <source>
        <dbReference type="PROSITE" id="PS50879"/>
    </source>
</evidence>
<dbReference type="EMBL" id="KN823214">
    <property type="protein sequence ID" value="KIO19588.1"/>
    <property type="molecule type" value="Genomic_DNA"/>
</dbReference>
<proteinExistence type="predicted"/>
<dbReference type="AlphaFoldDB" id="A0A0C3KDR6"/>
<sequence length="329" mass="37777">MKAEDMGWLGVPNSDLLQSALYLIRTRTAETYVQKVKAHSGVEGNKKADELAKASLEKEPDASTVINVPVNWKYNGARLAKMNFNSLYRWINYLEDKGPTTRAPQIVEWLLEDFAAWGGRKHTPESLWNSIRNSPFRREVTDFYWQALHGRTVCGPYFCHWGGEWEERQFCSCGEMETLQHILNGCDDREWVTKAWREAVNILGELKAAGQEAFLIPSYEQAMTIGLTSRKKKGAERLIKIVISETAFAIWKHRNAVVIRNEAVNGARAASTVRDVILRRAQVDLNTTRLPEFRSRRHLRRQIAKITATWENLFREVPGPLRWIPSDHG</sequence>